<keyword evidence="2" id="KW-1185">Reference proteome</keyword>
<dbReference type="AlphaFoldDB" id="A0A2S6ITJ1"/>
<proteinExistence type="predicted"/>
<evidence type="ECO:0000313" key="2">
    <source>
        <dbReference type="Proteomes" id="UP000239485"/>
    </source>
</evidence>
<protein>
    <submittedName>
        <fullName evidence="1">Uncharacterized protein</fullName>
    </submittedName>
</protein>
<comment type="caution">
    <text evidence="1">The sequence shown here is derived from an EMBL/GenBank/DDBJ whole genome shotgun (WGS) entry which is preliminary data.</text>
</comment>
<gene>
    <name evidence="1" type="ORF">CLV92_10311</name>
</gene>
<dbReference type="Proteomes" id="UP000239485">
    <property type="component" value="Unassembled WGS sequence"/>
</dbReference>
<sequence length="120" mass="13373">MDEQVCRRCSRPVSAPARDYEIFEQMHYVCFHYEFEHDMGSGATDVDSDCGIPGCPSGLMPPVSPSSDAQQALRDITEALRDPYSPDAWRVEPHGPAELTMIRHGRSIRVIVADVPPEQS</sequence>
<dbReference type="EMBL" id="PTJD01000003">
    <property type="protein sequence ID" value="PPK97481.1"/>
    <property type="molecule type" value="Genomic_DNA"/>
</dbReference>
<organism evidence="1 2">
    <name type="scientific">Kineococcus xinjiangensis</name>
    <dbReference type="NCBI Taxonomy" id="512762"/>
    <lineage>
        <taxon>Bacteria</taxon>
        <taxon>Bacillati</taxon>
        <taxon>Actinomycetota</taxon>
        <taxon>Actinomycetes</taxon>
        <taxon>Kineosporiales</taxon>
        <taxon>Kineosporiaceae</taxon>
        <taxon>Kineococcus</taxon>
    </lineage>
</organism>
<name>A0A2S6ITJ1_9ACTN</name>
<accession>A0A2S6ITJ1</accession>
<evidence type="ECO:0000313" key="1">
    <source>
        <dbReference type="EMBL" id="PPK97481.1"/>
    </source>
</evidence>
<reference evidence="1 2" key="1">
    <citation type="submission" date="2018-02" db="EMBL/GenBank/DDBJ databases">
        <title>Genomic Encyclopedia of Archaeal and Bacterial Type Strains, Phase II (KMG-II): from individual species to whole genera.</title>
        <authorList>
            <person name="Goeker M."/>
        </authorList>
    </citation>
    <scope>NUCLEOTIDE SEQUENCE [LARGE SCALE GENOMIC DNA]</scope>
    <source>
        <strain evidence="1 2">DSM 22857</strain>
    </source>
</reference>